<dbReference type="EMBL" id="BEGY01000044">
    <property type="protein sequence ID" value="GAX79633.1"/>
    <property type="molecule type" value="Genomic_DNA"/>
</dbReference>
<evidence type="ECO:0000313" key="7">
    <source>
        <dbReference type="EMBL" id="GAX79633.1"/>
    </source>
</evidence>
<dbReference type="PANTHER" id="PTHR11802">
    <property type="entry name" value="SERINE PROTEASE FAMILY S10 SERINE CARBOXYPEPTIDASE"/>
    <property type="match status" value="1"/>
</dbReference>
<keyword evidence="2 5" id="KW-0732">Signal</keyword>
<dbReference type="Pfam" id="PF00450">
    <property type="entry name" value="Peptidase_S10"/>
    <property type="match status" value="1"/>
</dbReference>
<keyword evidence="5" id="KW-0121">Carboxypeptidase</keyword>
<dbReference type="InterPro" id="IPR029058">
    <property type="entry name" value="AB_hydrolase_fold"/>
</dbReference>
<gene>
    <name evidence="7" type="ORF">CEUSTIGMA_g7074.t1</name>
</gene>
<evidence type="ECO:0000256" key="2">
    <source>
        <dbReference type="ARBA" id="ARBA00022729"/>
    </source>
</evidence>
<feature type="region of interest" description="Disordered" evidence="6">
    <location>
        <begin position="360"/>
        <end position="385"/>
    </location>
</feature>
<protein>
    <recommendedName>
        <fullName evidence="5">Carboxypeptidase</fullName>
        <ecNumber evidence="5">3.4.16.-</ecNumber>
    </recommendedName>
</protein>
<dbReference type="Gene3D" id="3.40.50.11320">
    <property type="match status" value="1"/>
</dbReference>
<dbReference type="PRINTS" id="PR00724">
    <property type="entry name" value="CRBOXYPTASEC"/>
</dbReference>
<name>A0A250X973_9CHLO</name>
<dbReference type="EC" id="3.4.16.-" evidence="5"/>
<dbReference type="SUPFAM" id="SSF53474">
    <property type="entry name" value="alpha/beta-Hydrolases"/>
    <property type="match status" value="1"/>
</dbReference>
<dbReference type="PROSITE" id="PS00560">
    <property type="entry name" value="CARBOXYPEPT_SER_HIS"/>
    <property type="match status" value="1"/>
</dbReference>
<feature type="compositionally biased region" description="Low complexity" evidence="6">
    <location>
        <begin position="367"/>
        <end position="376"/>
    </location>
</feature>
<evidence type="ECO:0000256" key="6">
    <source>
        <dbReference type="SAM" id="MobiDB-lite"/>
    </source>
</evidence>
<keyword evidence="4" id="KW-0325">Glycoprotein</keyword>
<comment type="similarity">
    <text evidence="1 5">Belongs to the peptidase S10 family.</text>
</comment>
<evidence type="ECO:0000256" key="3">
    <source>
        <dbReference type="ARBA" id="ARBA00023157"/>
    </source>
</evidence>
<sequence>MSRHYFQLGTSVYLLAAIYTSLSLGARYSEDNIIDVAATHVSSLDSHYTAAALQDQVTSMPGWGPLKSFKMFSGYITVDAAAGRALFYVFVESESDPVADPLMLWLNGGPGCSSLGGGFMSELGPFLPNKDGHTLKANPYPWNKKASVLFLESPAFVGWSYSNTSSDAIVGDARTAKDSRAFLLGFMERFPQFKSNDLYLSGESYAGHYVPNLAREIVRGNRGARSPRETLNLKGILVGNPLTDTAVDNMGAVDFWWHHAMISDETAEGIRSNCDFNNIGPLLIGEDVLPTTADALTKPRVIACDEFCDRAMSELGPINIYDIYADVCIPKAAQSEALALTRALGPTPAGLMIRAAVQLSSREKQESSNSADSSSSLTDEDPSKYDPCVDNEVETYMNLPEVQKALHANQTVILPWRWTDCTEKVQYSRSDVLASMLPVYEELLASGSLRILVFSGDVDGILPVVGTRRWVSGLGLPIKSAWRPWLSPTRQVGGHVIEYEGLIFASVRNAGHMVPYVQPERMFHLLTSFLNEESP</sequence>
<dbReference type="PROSITE" id="PS00131">
    <property type="entry name" value="CARBOXYPEPT_SER_SER"/>
    <property type="match status" value="1"/>
</dbReference>
<accession>A0A250X973</accession>
<dbReference type="InterPro" id="IPR001563">
    <property type="entry name" value="Peptidase_S10"/>
</dbReference>
<dbReference type="FunFam" id="3.40.50.1820:FF:000211">
    <property type="entry name" value="Carboxypeptidase"/>
    <property type="match status" value="1"/>
</dbReference>
<evidence type="ECO:0000313" key="8">
    <source>
        <dbReference type="Proteomes" id="UP000232323"/>
    </source>
</evidence>
<keyword evidence="5" id="KW-0645">Protease</keyword>
<dbReference type="OrthoDB" id="443318at2759"/>
<dbReference type="PANTHER" id="PTHR11802:SF201">
    <property type="entry name" value="CARBOXYPEPTIDASE"/>
    <property type="match status" value="1"/>
</dbReference>
<dbReference type="AlphaFoldDB" id="A0A250X973"/>
<dbReference type="InterPro" id="IPR033124">
    <property type="entry name" value="Ser_caboxypep_his_AS"/>
</dbReference>
<dbReference type="Gene3D" id="6.10.250.940">
    <property type="match status" value="1"/>
</dbReference>
<dbReference type="InterPro" id="IPR018202">
    <property type="entry name" value="Ser_caboxypep_ser_AS"/>
</dbReference>
<feature type="chain" id="PRO_5011831348" description="Carboxypeptidase" evidence="5">
    <location>
        <begin position="26"/>
        <end position="535"/>
    </location>
</feature>
<dbReference type="GO" id="GO:0006508">
    <property type="term" value="P:proteolysis"/>
    <property type="evidence" value="ECO:0007669"/>
    <property type="project" value="UniProtKB-KW"/>
</dbReference>
<evidence type="ECO:0000256" key="1">
    <source>
        <dbReference type="ARBA" id="ARBA00009431"/>
    </source>
</evidence>
<comment type="caution">
    <text evidence="7">The sequence shown here is derived from an EMBL/GenBank/DDBJ whole genome shotgun (WGS) entry which is preliminary data.</text>
</comment>
<keyword evidence="5" id="KW-0378">Hydrolase</keyword>
<organism evidence="7 8">
    <name type="scientific">Chlamydomonas eustigma</name>
    <dbReference type="NCBI Taxonomy" id="1157962"/>
    <lineage>
        <taxon>Eukaryota</taxon>
        <taxon>Viridiplantae</taxon>
        <taxon>Chlorophyta</taxon>
        <taxon>core chlorophytes</taxon>
        <taxon>Chlorophyceae</taxon>
        <taxon>CS clade</taxon>
        <taxon>Chlamydomonadales</taxon>
        <taxon>Chlamydomonadaceae</taxon>
        <taxon>Chlamydomonas</taxon>
    </lineage>
</organism>
<dbReference type="GO" id="GO:0004185">
    <property type="term" value="F:serine-type carboxypeptidase activity"/>
    <property type="evidence" value="ECO:0007669"/>
    <property type="project" value="UniProtKB-UniRule"/>
</dbReference>
<evidence type="ECO:0000256" key="5">
    <source>
        <dbReference type="RuleBase" id="RU361156"/>
    </source>
</evidence>
<reference evidence="7 8" key="1">
    <citation type="submission" date="2017-08" db="EMBL/GenBank/DDBJ databases">
        <title>Acidophilic green algal genome provides insights into adaptation to an acidic environment.</title>
        <authorList>
            <person name="Hirooka S."/>
            <person name="Hirose Y."/>
            <person name="Kanesaki Y."/>
            <person name="Higuchi S."/>
            <person name="Fujiwara T."/>
            <person name="Onuma R."/>
            <person name="Era A."/>
            <person name="Ohbayashi R."/>
            <person name="Uzuka A."/>
            <person name="Nozaki H."/>
            <person name="Yoshikawa H."/>
            <person name="Miyagishima S.Y."/>
        </authorList>
    </citation>
    <scope>NUCLEOTIDE SEQUENCE [LARGE SCALE GENOMIC DNA]</scope>
    <source>
        <strain evidence="7 8">NIES-2499</strain>
    </source>
</reference>
<feature type="signal peptide" evidence="5">
    <location>
        <begin position="1"/>
        <end position="25"/>
    </location>
</feature>
<dbReference type="Gene3D" id="3.40.50.1820">
    <property type="entry name" value="alpha/beta hydrolase"/>
    <property type="match status" value="1"/>
</dbReference>
<dbReference type="FunFam" id="3.40.50.11320:FF:000002">
    <property type="entry name" value="Carboxypeptidase"/>
    <property type="match status" value="1"/>
</dbReference>
<keyword evidence="3" id="KW-1015">Disulfide bond</keyword>
<dbReference type="Proteomes" id="UP000232323">
    <property type="component" value="Unassembled WGS sequence"/>
</dbReference>
<proteinExistence type="inferred from homology"/>
<evidence type="ECO:0000256" key="4">
    <source>
        <dbReference type="ARBA" id="ARBA00023180"/>
    </source>
</evidence>
<keyword evidence="8" id="KW-1185">Reference proteome</keyword>